<sequence>MRHPIEEEIMTEAKLDLIAKLLAKAESTTPEEAEALTEHAARLMVKYGIDQARIDERRARGGHPPEEIVQERMVFTGAYARDLRDLGGAVAHAVGTIRPLQAELAGVGSILILVGYASDVRQAQVLIGSLRIQAMVAMRAWWDAARVAYEWHTESERRRARSGFVRGFGGGAAARIAENRNAVVEEAGSGTDLVLASRRQRVDAFVDGMPTRRARRRSGADAGAYVSGHRSGRQANTGEAAIRERRSLPQG</sequence>
<keyword evidence="4" id="KW-1185">Reference proteome</keyword>
<organism evidence="3 4">
    <name type="scientific">Microbacterium oryzae</name>
    <dbReference type="NCBI Taxonomy" id="743009"/>
    <lineage>
        <taxon>Bacteria</taxon>
        <taxon>Bacillati</taxon>
        <taxon>Actinomycetota</taxon>
        <taxon>Actinomycetes</taxon>
        <taxon>Micrococcales</taxon>
        <taxon>Microbacteriaceae</taxon>
        <taxon>Microbacterium</taxon>
    </lineage>
</organism>
<name>A0A6I6DTK7_9MICO</name>
<feature type="region of interest" description="Disordered" evidence="1">
    <location>
        <begin position="212"/>
        <end position="251"/>
    </location>
</feature>
<evidence type="ECO:0000256" key="1">
    <source>
        <dbReference type="SAM" id="MobiDB-lite"/>
    </source>
</evidence>
<protein>
    <submittedName>
        <fullName evidence="3">DUF2786 domain-containing protein</fullName>
    </submittedName>
</protein>
<dbReference type="KEGG" id="moj:D7D94_11935"/>
<proteinExistence type="predicted"/>
<evidence type="ECO:0000313" key="3">
    <source>
        <dbReference type="EMBL" id="QGU28305.1"/>
    </source>
</evidence>
<reference evidence="3 4" key="1">
    <citation type="submission" date="2018-09" db="EMBL/GenBank/DDBJ databases">
        <title>Whole genome sequencing of Microbacterium oryzae strain MB-10T.</title>
        <authorList>
            <person name="Das S.K."/>
        </authorList>
    </citation>
    <scope>NUCLEOTIDE SEQUENCE [LARGE SCALE GENOMIC DNA]</scope>
    <source>
        <strain evidence="3 4">MB-10</strain>
    </source>
</reference>
<feature type="domain" description="DUF2786" evidence="2">
    <location>
        <begin position="18"/>
        <end position="51"/>
    </location>
</feature>
<dbReference type="InterPro" id="IPR024498">
    <property type="entry name" value="DUF2786"/>
</dbReference>
<dbReference type="EMBL" id="CP032550">
    <property type="protein sequence ID" value="QGU28305.1"/>
    <property type="molecule type" value="Genomic_DNA"/>
</dbReference>
<accession>A0A6I6DTK7</accession>
<dbReference type="Proteomes" id="UP000422989">
    <property type="component" value="Chromosome"/>
</dbReference>
<evidence type="ECO:0000313" key="4">
    <source>
        <dbReference type="Proteomes" id="UP000422989"/>
    </source>
</evidence>
<feature type="compositionally biased region" description="Basic and acidic residues" evidence="1">
    <location>
        <begin position="241"/>
        <end position="251"/>
    </location>
</feature>
<evidence type="ECO:0000259" key="2">
    <source>
        <dbReference type="Pfam" id="PF10979"/>
    </source>
</evidence>
<dbReference type="Pfam" id="PF10979">
    <property type="entry name" value="DUF2786"/>
    <property type="match status" value="1"/>
</dbReference>
<gene>
    <name evidence="3" type="ORF">D7D94_11935</name>
</gene>
<dbReference type="AlphaFoldDB" id="A0A6I6DTK7"/>